<evidence type="ECO:0000256" key="9">
    <source>
        <dbReference type="PROSITE-ProRule" id="PRU00169"/>
    </source>
</evidence>
<dbReference type="InterPro" id="IPR001789">
    <property type="entry name" value="Sig_transdc_resp-reg_receiver"/>
</dbReference>
<dbReference type="STRING" id="5286.A0A0K3CGS6"/>
<feature type="domain" description="Response regulatory" evidence="14">
    <location>
        <begin position="2244"/>
        <end position="2361"/>
    </location>
</feature>
<dbReference type="EMBL" id="LCTV02000007">
    <property type="protein sequence ID" value="PRQ73996.1"/>
    <property type="molecule type" value="Genomic_DNA"/>
</dbReference>
<dbReference type="SMART" id="SM00388">
    <property type="entry name" value="HisKA"/>
    <property type="match status" value="1"/>
</dbReference>
<dbReference type="FunFam" id="1.10.287.130:FF:000002">
    <property type="entry name" value="Two-component osmosensing histidine kinase"/>
    <property type="match status" value="1"/>
</dbReference>
<evidence type="ECO:0000256" key="2">
    <source>
        <dbReference type="ARBA" id="ARBA00012438"/>
    </source>
</evidence>
<dbReference type="InterPro" id="IPR027417">
    <property type="entry name" value="P-loop_NTPase"/>
</dbReference>
<evidence type="ECO:0000256" key="1">
    <source>
        <dbReference type="ARBA" id="ARBA00000085"/>
    </source>
</evidence>
<protein>
    <recommendedName>
        <fullName evidence="2">histidine kinase</fullName>
        <ecNumber evidence="2">2.7.13.3</ecNumber>
    </recommendedName>
</protein>
<reference evidence="15 17" key="1">
    <citation type="submission" date="2015-07" db="EMBL/GenBank/DDBJ databases">
        <authorList>
            <person name="Cajimat M.N.B."/>
            <person name="Milazzo M.L."/>
            <person name="Fulhorst C.F."/>
        </authorList>
    </citation>
    <scope>NUCLEOTIDE SEQUENCE [LARGE SCALE GENOMIC DNA]</scope>
    <source>
        <strain evidence="15">Single colony</strain>
    </source>
</reference>
<dbReference type="InterPro" id="IPR041664">
    <property type="entry name" value="AAA_16"/>
</dbReference>
<keyword evidence="3 9" id="KW-0597">Phosphoprotein</keyword>
<dbReference type="InterPro" id="IPR003594">
    <property type="entry name" value="HATPase_dom"/>
</dbReference>
<gene>
    <name evidence="15" type="primary">FGENESH: predicted gene_7.419</name>
    <name evidence="16" type="ORF">AAT19DRAFT_15563</name>
    <name evidence="15" type="ORF">BN2166_0040340</name>
</gene>
<dbReference type="GO" id="GO:0000155">
    <property type="term" value="F:phosphorelay sensor kinase activity"/>
    <property type="evidence" value="ECO:0007669"/>
    <property type="project" value="InterPro"/>
</dbReference>
<dbReference type="SUPFAM" id="SSF56112">
    <property type="entry name" value="Protein kinase-like (PK-like)"/>
    <property type="match status" value="1"/>
</dbReference>
<dbReference type="CDD" id="cd00156">
    <property type="entry name" value="REC"/>
    <property type="match status" value="1"/>
</dbReference>
<dbReference type="OMA" id="KIEHGSF"/>
<evidence type="ECO:0000256" key="3">
    <source>
        <dbReference type="ARBA" id="ARBA00022553"/>
    </source>
</evidence>
<evidence type="ECO:0000256" key="10">
    <source>
        <dbReference type="SAM" id="Coils"/>
    </source>
</evidence>
<dbReference type="EC" id="2.7.13.3" evidence="2"/>
<keyword evidence="17" id="KW-1185">Reference proteome</keyword>
<evidence type="ECO:0000256" key="7">
    <source>
        <dbReference type="ARBA" id="ARBA00022840"/>
    </source>
</evidence>
<evidence type="ECO:0000256" key="8">
    <source>
        <dbReference type="ARBA" id="ARBA00023012"/>
    </source>
</evidence>
<dbReference type="InterPro" id="IPR011009">
    <property type="entry name" value="Kinase-like_dom_sf"/>
</dbReference>
<evidence type="ECO:0000259" key="12">
    <source>
        <dbReference type="PROSITE" id="PS50011"/>
    </source>
</evidence>
<dbReference type="Proteomes" id="UP000199069">
    <property type="component" value="Unassembled WGS sequence"/>
</dbReference>
<dbReference type="PROSITE" id="PS50011">
    <property type="entry name" value="PROTEIN_KINASE_DOM"/>
    <property type="match status" value="1"/>
</dbReference>
<evidence type="ECO:0000313" key="16">
    <source>
        <dbReference type="EMBL" id="PRQ73996.1"/>
    </source>
</evidence>
<dbReference type="CDD" id="cd16922">
    <property type="entry name" value="HATPase_EvgS-ArcB-TorS-like"/>
    <property type="match status" value="1"/>
</dbReference>
<feature type="compositionally biased region" description="Low complexity" evidence="11">
    <location>
        <begin position="186"/>
        <end position="198"/>
    </location>
</feature>
<evidence type="ECO:0000313" key="18">
    <source>
        <dbReference type="Proteomes" id="UP000239560"/>
    </source>
</evidence>
<dbReference type="Pfam" id="PF13191">
    <property type="entry name" value="AAA_16"/>
    <property type="match status" value="1"/>
</dbReference>
<feature type="compositionally biased region" description="Low complexity" evidence="11">
    <location>
        <begin position="2590"/>
        <end position="2601"/>
    </location>
</feature>
<evidence type="ECO:0000256" key="6">
    <source>
        <dbReference type="ARBA" id="ARBA00022777"/>
    </source>
</evidence>
<dbReference type="InterPro" id="IPR005467">
    <property type="entry name" value="His_kinase_dom"/>
</dbReference>
<comment type="catalytic activity">
    <reaction evidence="1">
        <text>ATP + protein L-histidine = ADP + protein N-phospho-L-histidine.</text>
        <dbReference type="EC" id="2.7.13.3"/>
    </reaction>
</comment>
<dbReference type="PROSITE" id="PS50109">
    <property type="entry name" value="HIS_KIN"/>
    <property type="match status" value="1"/>
</dbReference>
<dbReference type="Gene3D" id="3.40.50.300">
    <property type="entry name" value="P-loop containing nucleotide triphosphate hydrolases"/>
    <property type="match status" value="1"/>
</dbReference>
<sequence length="2650" mass="286485">MPPPPPSSSSSTDNKRRRLSTQLSPASLRGPSPRPHSPLRDSHGSNGRGTAEDGREGPGAAEGGTLGLGIDSRLPAPSASSSTRRGSLNFANPSAAPAAELTSSVLLPPPSPTSALHPPHSHSHHHPPHHHHPHPHGTTRTAGGAGASDAPRPSKRPRLASHNSNETTSSGTGGTSVNWTVTPPVGSGSRASGSSAGSERVDSGSVSPGDEIRLDGYRDVQVLSTHYDDVVACRAISTARGDQRVALKFSLSGRPSVAAQFKAEAALLGKLRAAGISNITKVLARENGRYGLMLVVANDEFRMWSETYHLRNRPPAPYWTDPTALVRAIGNAIQLVRLVASIHKVGIVHASIRPTTVSNSNFGQVYLHDFSCSFASSLSASASEIETTPIRERGMKEESLPYLAPECSGRVGKTAGYQSDYYSVGATLYEVFTGQVPFVDATDPLEIVHAHIARRPPLMTTVDSSVPHALSLIVAKLLEKSPDARYQTSQGLIVDLERVKELVLAYSSPTPTHANSSSVTGSSENGRSGSGSGAVGREVSPMSASTTDLGHLGADFVPGSLDEAAYFRLPPASMLFGRDESIRALRDAFERVKTSTQPAVVVVKGNSGIGKTSLIETLRAPAAETRGHFTSVKFDQIKSPVPFFAITQSLSGLFRQLLSEPEAQLAVWRRRLTRALGKEARVIADVLPTLEQLFESGWLEKQPQVPVLNPQESEERFRGVVQKVLRAFARAGKPLVVVFDDLQWSTLSDLAFIRSLALLGSDEAEDPLSSKTTCPMLLLCVFRDNEVGPDHIVETDLLAKLPSPPLTVSLEPLNIANISSFISQALRNPSESSSSARSQSRTDRVDASIQRLSELILERTNGSPLFVAQLLKAFNAEGLFSFNFSRGAWEYDLDLIASKSVSTNVVELLQAQMGKYPAQTQAALKVAACLGNEELNAVTLAKAAGRTLEEISRDLQEAVQEGLMVPFGEVPVDPEQVATLEAQGVVPGSPNLRRRKSVIEGGKGVNMAVELLRPKLQRRKESVLQKPPVPETYRFFHDRCQQAAYALIPKTARSGLHYTIGQRLVAAFTEEEINDSVFDLVQQLNYGMDILATTEERDKLAYYNYLAGRKANSSTAFEAARNYLQIAWDLLGVGGWVGQYDLMSNVVELLVSVEYSLTDYGAAQEYVRVFLQHSRDTVAKLRVYAIAIRCASATGDSAKAIDVGREGLATVGHVFPETAEAAEALIVEVREKLALDVETVEHQRFTEVPLLVDPVAAGCQAILAALVPPVYFVRIDLLGALSSLSLRIAVENGFNDAGAFCLTLHAILVRAKFGQERESLAYGKAAISFFEKYGGSPLACPTYKVFSSHVAVWSTPFDDVFATFRQAVSYGIEYRDAEYLGFGCGELSSYSLLAGVSLSEIGSNIERYAVLVRKFRHELSTTYIGVVQQAVLCLLGRAANSLELDGEAFTLDDYHVCQERRYSLTILLFHMLRLMIAVFFGDSTRAKESIAIGRNHLSGGQGLIYPVFFQLFEAVTLYDEYDALSLEQRNHVCDAHVLMDDLAKAQPDNFLPLKLMLDAERKRVSGPAVEALPLYDEAIAAASTQRMAHLAACMNERAASCLGSIKLRAGYLIDAHALWAAWGCAPKVSKMEADYPLVFPTRPILPSAHQPIPASTPPLSVNVVQTGELGEASTKGSSSTDSTEQAVGSASSRAAEEIHSLHSWMNETKEQRHPSTGSHGSRSHSEHHDADMVSHSRSIDHSDIYARSQLATELDLRTIVTASSVISGELSVDGVVSKLLNLTLRTAGAEMCLLVLDKNGTLCAEAIARSESSEVQHLRRTDAIDSQPERYPCAVLNYVARSKEMVVNTLDALGESVQDPYLQARKPKSILCLALASQQRIIGVLYLENSQTTNAFTPDRLEILSLISGQAASTIEKARLVQDLKKTNQDLQRSQAALEASNRNLETKIADRTLELRHNNALLQAEVAEKERAQAEMRHAKEIAESATAMKSQFLANMSHEIRTPFNAVVALSSLLLETQLTPVQTDYVETIKNSSQELLVVINDILDYSKIELDHLELTYEPVHLRAVIESSMDMVAERAATKSVELALLIEEGDIYIMGDLARLRQIIVNLLSNAVKFCSDGEITVTASSRPADPDEKRQPRRWCSISVKDTGIGIAKENFGRLFRVFSQAEGAETSRNFGGTGLGLAISRKLARLMDGDLTVESELGVGSTFTVEWLAPASSAPEQDPYARNANRDLIGKRALIVDANATSRMVLSQLLTSFGLLPEAPAEHNNAFSMAIDAAQKKRPYDLVIVDAFLPSFAAQTLLRRLRQKGLDSPAIALTRMGSPIYEEMRQLDCKFLIKPIKRNRLHHTLRLVFPAGEASRVSSPAPGSPAFPTNLATRNPLAILVAEDNPINVKVISHLLKRMGYSCDVAEDGLAAVEKAQRKRYDLILMDLNMPRMDGLTATRRIIELMPDPVQRPSIVCLTANAMAEDRQKCLDAGADGYVSKPILVPELVSALNSASAKRAASYGPSPIPPAPSSGSGLPFELELPTSRLGRGSRKNSSGSNRSTSSKGTRSGPPSPSPEPSSNNGNGVAKASSPGGTVSHASAAVMAASGLQRIAKELEAERARSSPVSSDPKSPEPGSASAAQASPPPRDTMDQSEA</sequence>
<dbReference type="SUPFAM" id="SSF55874">
    <property type="entry name" value="ATPase domain of HSP90 chaperone/DNA topoisomerase II/histidine kinase"/>
    <property type="match status" value="1"/>
</dbReference>
<feature type="compositionally biased region" description="Polar residues" evidence="11">
    <location>
        <begin position="510"/>
        <end position="520"/>
    </location>
</feature>
<evidence type="ECO:0000256" key="4">
    <source>
        <dbReference type="ARBA" id="ARBA00022679"/>
    </source>
</evidence>
<dbReference type="OrthoDB" id="10266508at2759"/>
<dbReference type="InterPro" id="IPR003018">
    <property type="entry name" value="GAF"/>
</dbReference>
<dbReference type="InterPro" id="IPR003661">
    <property type="entry name" value="HisK_dim/P_dom"/>
</dbReference>
<dbReference type="SUPFAM" id="SSF52540">
    <property type="entry name" value="P-loop containing nucleoside triphosphate hydrolases"/>
    <property type="match status" value="1"/>
</dbReference>
<feature type="region of interest" description="Disordered" evidence="11">
    <location>
        <begin position="1"/>
        <end position="212"/>
    </location>
</feature>
<feature type="compositionally biased region" description="Low complexity" evidence="11">
    <location>
        <begin position="2628"/>
        <end position="2637"/>
    </location>
</feature>
<dbReference type="SUPFAM" id="SSF47384">
    <property type="entry name" value="Homodimeric domain of signal transducing histidine kinase"/>
    <property type="match status" value="1"/>
</dbReference>
<name>A0A0K3CGS6_RHOTO</name>
<dbReference type="Pfam" id="PF02518">
    <property type="entry name" value="HATPase_c"/>
    <property type="match status" value="1"/>
</dbReference>
<feature type="domain" description="Histidine kinase" evidence="13">
    <location>
        <begin position="1997"/>
        <end position="2223"/>
    </location>
</feature>
<keyword evidence="6 15" id="KW-0418">Kinase</keyword>
<feature type="region of interest" description="Disordered" evidence="11">
    <location>
        <begin position="1668"/>
        <end position="1692"/>
    </location>
</feature>
<feature type="coiled-coil region" evidence="10">
    <location>
        <begin position="1917"/>
        <end position="1990"/>
    </location>
</feature>
<dbReference type="InterPro" id="IPR004358">
    <property type="entry name" value="Sig_transdc_His_kin-like_C"/>
</dbReference>
<feature type="compositionally biased region" description="Polar residues" evidence="11">
    <location>
        <begin position="1674"/>
        <end position="1692"/>
    </location>
</feature>
<dbReference type="GO" id="GO:0005524">
    <property type="term" value="F:ATP binding"/>
    <property type="evidence" value="ECO:0007669"/>
    <property type="project" value="UniProtKB-KW"/>
</dbReference>
<evidence type="ECO:0000313" key="17">
    <source>
        <dbReference type="Proteomes" id="UP000199069"/>
    </source>
</evidence>
<evidence type="ECO:0000259" key="14">
    <source>
        <dbReference type="PROSITE" id="PS50110"/>
    </source>
</evidence>
<evidence type="ECO:0000313" key="15">
    <source>
        <dbReference type="EMBL" id="CTR08173.1"/>
    </source>
</evidence>
<feature type="domain" description="Protein kinase" evidence="12">
    <location>
        <begin position="179"/>
        <end position="503"/>
    </location>
</feature>
<keyword evidence="4" id="KW-0808">Transferase</keyword>
<dbReference type="Pfam" id="PF01590">
    <property type="entry name" value="GAF"/>
    <property type="match status" value="1"/>
</dbReference>
<keyword evidence="8" id="KW-0902">Two-component regulatory system</keyword>
<dbReference type="PANTHER" id="PTHR45339:SF1">
    <property type="entry name" value="HYBRID SIGNAL TRANSDUCTION HISTIDINE KINASE J"/>
    <property type="match status" value="1"/>
</dbReference>
<feature type="modified residue" description="4-aspartylphosphate" evidence="9">
    <location>
        <position position="2439"/>
    </location>
</feature>
<dbReference type="CDD" id="cd17546">
    <property type="entry name" value="REC_hyHK_CKI1_RcsC-like"/>
    <property type="match status" value="1"/>
</dbReference>
<dbReference type="FunFam" id="3.30.565.10:FF:000010">
    <property type="entry name" value="Sensor histidine kinase RcsC"/>
    <property type="match status" value="1"/>
</dbReference>
<dbReference type="PANTHER" id="PTHR45339">
    <property type="entry name" value="HYBRID SIGNAL TRANSDUCTION HISTIDINE KINASE J"/>
    <property type="match status" value="1"/>
</dbReference>
<feature type="modified residue" description="4-aspartylphosphate" evidence="9">
    <location>
        <position position="2298"/>
    </location>
</feature>
<proteinExistence type="predicted"/>
<reference evidence="16 18" key="2">
    <citation type="journal article" date="2018" name="Elife">
        <title>Functional genomics of lipid metabolism in the oleaginous yeast Rhodosporidium toruloides.</title>
        <authorList>
            <person name="Coradetti S.T."/>
            <person name="Pinel D."/>
            <person name="Geiselman G."/>
            <person name="Ito M."/>
            <person name="Mondo S."/>
            <person name="Reilly M.C."/>
            <person name="Cheng Y.F."/>
            <person name="Bauer S."/>
            <person name="Grigoriev I."/>
            <person name="Gladden J.M."/>
            <person name="Simmons B.A."/>
            <person name="Brem R."/>
            <person name="Arkin A.P."/>
            <person name="Skerker J.M."/>
        </authorList>
    </citation>
    <scope>NUCLEOTIDE SEQUENCE [LARGE SCALE GENOMIC DNA]</scope>
    <source>
        <strain evidence="16 18">NBRC 0880</strain>
    </source>
</reference>
<feature type="domain" description="Response regulatory" evidence="14">
    <location>
        <begin position="2390"/>
        <end position="2508"/>
    </location>
</feature>
<feature type="compositionally biased region" description="Polar residues" evidence="11">
    <location>
        <begin position="78"/>
        <end position="92"/>
    </location>
</feature>
<dbReference type="Gene3D" id="3.30.450.40">
    <property type="match status" value="1"/>
</dbReference>
<feature type="region of interest" description="Disordered" evidence="11">
    <location>
        <begin position="2512"/>
        <end position="2650"/>
    </location>
</feature>
<organism evidence="15 17">
    <name type="scientific">Rhodotorula toruloides</name>
    <name type="common">Yeast</name>
    <name type="synonym">Rhodosporidium toruloides</name>
    <dbReference type="NCBI Taxonomy" id="5286"/>
    <lineage>
        <taxon>Eukaryota</taxon>
        <taxon>Fungi</taxon>
        <taxon>Dikarya</taxon>
        <taxon>Basidiomycota</taxon>
        <taxon>Pucciniomycotina</taxon>
        <taxon>Microbotryomycetes</taxon>
        <taxon>Sporidiobolales</taxon>
        <taxon>Sporidiobolaceae</taxon>
        <taxon>Rhodotorula</taxon>
    </lineage>
</organism>
<dbReference type="InterPro" id="IPR036097">
    <property type="entry name" value="HisK_dim/P_sf"/>
</dbReference>
<dbReference type="SUPFAM" id="SSF55781">
    <property type="entry name" value="GAF domain-like"/>
    <property type="match status" value="1"/>
</dbReference>
<dbReference type="SMART" id="SM00387">
    <property type="entry name" value="HATPase_c"/>
    <property type="match status" value="1"/>
</dbReference>
<dbReference type="Gene3D" id="3.40.50.2300">
    <property type="match status" value="2"/>
</dbReference>
<dbReference type="Pfam" id="PF00072">
    <property type="entry name" value="Response_reg"/>
    <property type="match status" value="1"/>
</dbReference>
<dbReference type="PRINTS" id="PR00344">
    <property type="entry name" value="BCTRLSENSOR"/>
</dbReference>
<dbReference type="InterPro" id="IPR029016">
    <property type="entry name" value="GAF-like_dom_sf"/>
</dbReference>
<dbReference type="SMART" id="SM00220">
    <property type="entry name" value="S_TKc"/>
    <property type="match status" value="1"/>
</dbReference>
<keyword evidence="5" id="KW-0547">Nucleotide-binding</keyword>
<evidence type="ECO:0000259" key="13">
    <source>
        <dbReference type="PROSITE" id="PS50109"/>
    </source>
</evidence>
<dbReference type="Gene3D" id="3.30.565.10">
    <property type="entry name" value="Histidine kinase-like ATPase, C-terminal domain"/>
    <property type="match status" value="1"/>
</dbReference>
<dbReference type="InterPro" id="IPR011006">
    <property type="entry name" value="CheY-like_superfamily"/>
</dbReference>
<dbReference type="SUPFAM" id="SSF52172">
    <property type="entry name" value="CheY-like"/>
    <property type="match status" value="2"/>
</dbReference>
<accession>A0A0K3CGS6</accession>
<dbReference type="InterPro" id="IPR000719">
    <property type="entry name" value="Prot_kinase_dom"/>
</dbReference>
<feature type="compositionally biased region" description="Basic and acidic residues" evidence="11">
    <location>
        <begin position="1723"/>
        <end position="1736"/>
    </location>
</feature>
<dbReference type="CDD" id="cd00082">
    <property type="entry name" value="HisKA"/>
    <property type="match status" value="1"/>
</dbReference>
<dbReference type="Proteomes" id="UP000239560">
    <property type="component" value="Unassembled WGS sequence"/>
</dbReference>
<evidence type="ECO:0000256" key="5">
    <source>
        <dbReference type="ARBA" id="ARBA00022741"/>
    </source>
</evidence>
<dbReference type="EMBL" id="CWKI01000007">
    <property type="protein sequence ID" value="CTR08173.1"/>
    <property type="molecule type" value="Genomic_DNA"/>
</dbReference>
<dbReference type="SMART" id="SM00448">
    <property type="entry name" value="REC"/>
    <property type="match status" value="2"/>
</dbReference>
<feature type="compositionally biased region" description="Basic and acidic residues" evidence="11">
    <location>
        <begin position="2606"/>
        <end position="2616"/>
    </location>
</feature>
<feature type="compositionally biased region" description="Basic residues" evidence="11">
    <location>
        <begin position="119"/>
        <end position="137"/>
    </location>
</feature>
<feature type="region of interest" description="Disordered" evidence="11">
    <location>
        <begin position="1707"/>
        <end position="1736"/>
    </location>
</feature>
<dbReference type="Gene3D" id="1.10.510.10">
    <property type="entry name" value="Transferase(Phosphotransferase) domain 1"/>
    <property type="match status" value="1"/>
</dbReference>
<evidence type="ECO:0000256" key="11">
    <source>
        <dbReference type="SAM" id="MobiDB-lite"/>
    </source>
</evidence>
<dbReference type="Pfam" id="PF00512">
    <property type="entry name" value="HisKA"/>
    <property type="match status" value="1"/>
</dbReference>
<dbReference type="PROSITE" id="PS50110">
    <property type="entry name" value="RESPONSE_REGULATORY"/>
    <property type="match status" value="2"/>
</dbReference>
<dbReference type="SMART" id="SM00065">
    <property type="entry name" value="GAF"/>
    <property type="match status" value="1"/>
</dbReference>
<feature type="compositionally biased region" description="Low complexity" evidence="11">
    <location>
        <begin position="2539"/>
        <end position="2564"/>
    </location>
</feature>
<feature type="region of interest" description="Disordered" evidence="11">
    <location>
        <begin position="510"/>
        <end position="545"/>
    </location>
</feature>
<dbReference type="InterPro" id="IPR036890">
    <property type="entry name" value="HATPase_C_sf"/>
</dbReference>
<dbReference type="Gene3D" id="1.10.287.130">
    <property type="match status" value="1"/>
</dbReference>
<keyword evidence="7" id="KW-0067">ATP-binding</keyword>
<dbReference type="Pfam" id="PF00069">
    <property type="entry name" value="Pkinase"/>
    <property type="match status" value="1"/>
</dbReference>
<keyword evidence="10" id="KW-0175">Coiled coil</keyword>